<dbReference type="EMBL" id="BTSY01000004">
    <property type="protein sequence ID" value="GMT22952.1"/>
    <property type="molecule type" value="Genomic_DNA"/>
</dbReference>
<sequence>IVVLDLIVCLLFVPLPLFPLMGTLCYGVFCQLGGNPHFLVIAVAAAMGYVGTAITLCFHFRYETILSIARREPEKEHGRKI</sequence>
<evidence type="ECO:0000313" key="2">
    <source>
        <dbReference type="EMBL" id="GMT22952.1"/>
    </source>
</evidence>
<dbReference type="InterPro" id="IPR019429">
    <property type="entry name" value="7TM_GPCR_serpentine_rcpt_Sri"/>
</dbReference>
<reference evidence="2" key="1">
    <citation type="submission" date="2023-10" db="EMBL/GenBank/DDBJ databases">
        <title>Genome assembly of Pristionchus species.</title>
        <authorList>
            <person name="Yoshida K."/>
            <person name="Sommer R.J."/>
        </authorList>
    </citation>
    <scope>NUCLEOTIDE SEQUENCE</scope>
    <source>
        <strain evidence="2">RS5133</strain>
    </source>
</reference>
<dbReference type="Pfam" id="PF10327">
    <property type="entry name" value="7TM_GPCR_Sri"/>
    <property type="match status" value="1"/>
</dbReference>
<organism evidence="2 3">
    <name type="scientific">Pristionchus fissidentatus</name>
    <dbReference type="NCBI Taxonomy" id="1538716"/>
    <lineage>
        <taxon>Eukaryota</taxon>
        <taxon>Metazoa</taxon>
        <taxon>Ecdysozoa</taxon>
        <taxon>Nematoda</taxon>
        <taxon>Chromadorea</taxon>
        <taxon>Rhabditida</taxon>
        <taxon>Rhabditina</taxon>
        <taxon>Diplogasteromorpha</taxon>
        <taxon>Diplogasteroidea</taxon>
        <taxon>Neodiplogasteridae</taxon>
        <taxon>Pristionchus</taxon>
    </lineage>
</organism>
<name>A0AAV5VW55_9BILA</name>
<proteinExistence type="predicted"/>
<feature type="non-terminal residue" evidence="2">
    <location>
        <position position="81"/>
    </location>
</feature>
<feature type="transmembrane region" description="Helical" evidence="1">
    <location>
        <begin position="37"/>
        <end position="60"/>
    </location>
</feature>
<evidence type="ECO:0008006" key="4">
    <source>
        <dbReference type="Google" id="ProtNLM"/>
    </source>
</evidence>
<gene>
    <name evidence="2" type="ORF">PFISCL1PPCAC_14249</name>
</gene>
<feature type="non-terminal residue" evidence="2">
    <location>
        <position position="1"/>
    </location>
</feature>
<dbReference type="Proteomes" id="UP001432322">
    <property type="component" value="Unassembled WGS sequence"/>
</dbReference>
<evidence type="ECO:0000313" key="3">
    <source>
        <dbReference type="Proteomes" id="UP001432322"/>
    </source>
</evidence>
<keyword evidence="1" id="KW-0472">Membrane</keyword>
<protein>
    <recommendedName>
        <fullName evidence="4">G protein-coupled receptor</fullName>
    </recommendedName>
</protein>
<comment type="caution">
    <text evidence="2">The sequence shown here is derived from an EMBL/GenBank/DDBJ whole genome shotgun (WGS) entry which is preliminary data.</text>
</comment>
<dbReference type="AlphaFoldDB" id="A0AAV5VW55"/>
<keyword evidence="3" id="KW-1185">Reference proteome</keyword>
<evidence type="ECO:0000256" key="1">
    <source>
        <dbReference type="SAM" id="Phobius"/>
    </source>
</evidence>
<keyword evidence="1" id="KW-1133">Transmembrane helix</keyword>
<keyword evidence="1" id="KW-0812">Transmembrane</keyword>
<accession>A0AAV5VW55</accession>